<accession>A0ABT3FWG8</accession>
<feature type="coiled-coil region" evidence="1">
    <location>
        <begin position="30"/>
        <end position="64"/>
    </location>
</feature>
<gene>
    <name evidence="2" type="ORF">OJ996_00075</name>
</gene>
<evidence type="ECO:0000313" key="2">
    <source>
        <dbReference type="EMBL" id="MCW1911948.1"/>
    </source>
</evidence>
<keyword evidence="1" id="KW-0175">Coiled coil</keyword>
<sequence length="221" mass="23751">MDTLKILLGATVALLIGALAVAYKDGPAEKSASKDEVAELKAQIQQLQIEQDRLETERQKRILEEATAKAAAEKAAAPAPAAPAPAEVAALEEQLAKLEAEKAKAERNAETANNEAAYVAGHVLEQRDNEGRRARMVRDAMLIARVKEWVDDPQLGGFATIEILMPENVQPETVLCVRRNSGILGRLKVGEMSIEGAIATPMGAFPEAKPQPGDELILDPM</sequence>
<dbReference type="EMBL" id="JAPDDR010000001">
    <property type="protein sequence ID" value="MCW1911948.1"/>
    <property type="molecule type" value="Genomic_DNA"/>
</dbReference>
<evidence type="ECO:0000256" key="1">
    <source>
        <dbReference type="SAM" id="Coils"/>
    </source>
</evidence>
<feature type="coiled-coil region" evidence="1">
    <location>
        <begin position="88"/>
        <end position="115"/>
    </location>
</feature>
<keyword evidence="3" id="KW-1185">Reference proteome</keyword>
<organism evidence="2 3">
    <name type="scientific">Luteolibacter rhizosphaerae</name>
    <dbReference type="NCBI Taxonomy" id="2989719"/>
    <lineage>
        <taxon>Bacteria</taxon>
        <taxon>Pseudomonadati</taxon>
        <taxon>Verrucomicrobiota</taxon>
        <taxon>Verrucomicrobiia</taxon>
        <taxon>Verrucomicrobiales</taxon>
        <taxon>Verrucomicrobiaceae</taxon>
        <taxon>Luteolibacter</taxon>
    </lineage>
</organism>
<evidence type="ECO:0000313" key="3">
    <source>
        <dbReference type="Proteomes" id="UP001165653"/>
    </source>
</evidence>
<comment type="caution">
    <text evidence="2">The sequence shown here is derived from an EMBL/GenBank/DDBJ whole genome shotgun (WGS) entry which is preliminary data.</text>
</comment>
<dbReference type="RefSeq" id="WP_264509880.1">
    <property type="nucleotide sequence ID" value="NZ_JAPDDR010000001.1"/>
</dbReference>
<protein>
    <submittedName>
        <fullName evidence="2">Uncharacterized protein</fullName>
    </submittedName>
</protein>
<name>A0ABT3FWG8_9BACT</name>
<dbReference type="Proteomes" id="UP001165653">
    <property type="component" value="Unassembled WGS sequence"/>
</dbReference>
<reference evidence="2" key="1">
    <citation type="submission" date="2022-10" db="EMBL/GenBank/DDBJ databases">
        <title>Luteolibacter sp. GHJ8, whole genome shotgun sequencing project.</title>
        <authorList>
            <person name="Zhao G."/>
            <person name="Shen L."/>
        </authorList>
    </citation>
    <scope>NUCLEOTIDE SEQUENCE</scope>
    <source>
        <strain evidence="2">GHJ8</strain>
    </source>
</reference>
<proteinExistence type="predicted"/>